<evidence type="ECO:0000313" key="1">
    <source>
        <dbReference type="EMBL" id="CBI07107.1"/>
    </source>
</evidence>
<organism evidence="1">
    <name type="scientific">mine drainage metagenome</name>
    <dbReference type="NCBI Taxonomy" id="410659"/>
    <lineage>
        <taxon>unclassified sequences</taxon>
        <taxon>metagenomes</taxon>
        <taxon>ecological metagenomes</taxon>
    </lineage>
</organism>
<accession>E6QIP1</accession>
<dbReference type="GO" id="GO:0004497">
    <property type="term" value="F:monooxygenase activity"/>
    <property type="evidence" value="ECO:0007669"/>
    <property type="project" value="UniProtKB-KW"/>
</dbReference>
<protein>
    <submittedName>
        <fullName evidence="1">Putative flavin-containing monooxygenase Passenger gene of insertion sequence ISCARN83,IS1595 family ISNwi1 group</fullName>
        <ecNumber evidence="1">1.14.13.8</ecNumber>
    </submittedName>
</protein>
<keyword evidence="1" id="KW-0503">Monooxygenase</keyword>
<gene>
    <name evidence="1" type="ORF">CARN6_0421</name>
</gene>
<dbReference type="AlphaFoldDB" id="E6QIP1"/>
<proteinExistence type="predicted"/>
<name>E6QIP1_9ZZZZ</name>
<sequence length="30" mass="3789">MTEKQAEKIIEILKQILRELEEFHREYDQK</sequence>
<keyword evidence="1" id="KW-0560">Oxidoreductase</keyword>
<reference evidence="1" key="1">
    <citation type="submission" date="2009-10" db="EMBL/GenBank/DDBJ databases">
        <title>Diversity of trophic interactions inside an arsenic-rich microbial ecosystem.</title>
        <authorList>
            <person name="Bertin P.N."/>
            <person name="Heinrich-Salmeron A."/>
            <person name="Pelletier E."/>
            <person name="Goulhen-Chollet F."/>
            <person name="Arsene-Ploetze F."/>
            <person name="Gallien S."/>
            <person name="Calteau A."/>
            <person name="Vallenet D."/>
            <person name="Casiot C."/>
            <person name="Chane-Woon-Ming B."/>
            <person name="Giloteaux L."/>
            <person name="Barakat M."/>
            <person name="Bonnefoy V."/>
            <person name="Bruneel O."/>
            <person name="Chandler M."/>
            <person name="Cleiss J."/>
            <person name="Duran R."/>
            <person name="Elbaz-Poulichet F."/>
            <person name="Fonknechten N."/>
            <person name="Lauga B."/>
            <person name="Mornico D."/>
            <person name="Ortet P."/>
            <person name="Schaeffer C."/>
            <person name="Siguier P."/>
            <person name="Alexander Thil Smith A."/>
            <person name="Van Dorsselaer A."/>
            <person name="Weissenbach J."/>
            <person name="Medigue C."/>
            <person name="Le Paslier D."/>
        </authorList>
    </citation>
    <scope>NUCLEOTIDE SEQUENCE</scope>
</reference>
<dbReference type="EC" id="1.14.13.8" evidence="1"/>
<dbReference type="EMBL" id="CABQ01000064">
    <property type="protein sequence ID" value="CBI07107.1"/>
    <property type="molecule type" value="Genomic_DNA"/>
</dbReference>
<comment type="caution">
    <text evidence="1">The sequence shown here is derived from an EMBL/GenBank/DDBJ whole genome shotgun (WGS) entry which is preliminary data.</text>
</comment>